<evidence type="ECO:0000256" key="6">
    <source>
        <dbReference type="ARBA" id="ARBA00044478"/>
    </source>
</evidence>
<evidence type="ECO:0000256" key="4">
    <source>
        <dbReference type="ARBA" id="ARBA00022842"/>
    </source>
</evidence>
<comment type="similarity">
    <text evidence="1">Belongs to the inositol monophosphatase superfamily.</text>
</comment>
<feature type="binding site" evidence="8">
    <location>
        <position position="156"/>
    </location>
    <ligand>
        <name>Mg(2+)</name>
        <dbReference type="ChEBI" id="CHEBI:18420"/>
        <label>1</label>
        <note>catalytic</note>
    </ligand>
</feature>
<dbReference type="Gene3D" id="3.40.190.80">
    <property type="match status" value="1"/>
</dbReference>
<dbReference type="InterPro" id="IPR020583">
    <property type="entry name" value="Inositol_monoP_metal-BS"/>
</dbReference>
<evidence type="ECO:0000256" key="5">
    <source>
        <dbReference type="ARBA" id="ARBA00044465"/>
    </source>
</evidence>
<dbReference type="PROSITE" id="PS00629">
    <property type="entry name" value="IMP_1"/>
    <property type="match status" value="1"/>
</dbReference>
<dbReference type="PANTHER" id="PTHR43028">
    <property type="entry name" value="3'(2'),5'-BISPHOSPHATE NUCLEOTIDASE 1"/>
    <property type="match status" value="1"/>
</dbReference>
<feature type="binding site" evidence="8">
    <location>
        <position position="158"/>
    </location>
    <ligand>
        <name>Mg(2+)</name>
        <dbReference type="ChEBI" id="CHEBI:18420"/>
        <label>1</label>
        <note>catalytic</note>
    </ligand>
</feature>
<keyword evidence="11" id="KW-1185">Reference proteome</keyword>
<evidence type="ECO:0000256" key="8">
    <source>
        <dbReference type="PIRSR" id="PIRSR600760-2"/>
    </source>
</evidence>
<proteinExistence type="inferred from homology"/>
<dbReference type="EMBL" id="VVIM01000002">
    <property type="protein sequence ID" value="KAB0801752.1"/>
    <property type="molecule type" value="Genomic_DNA"/>
</dbReference>
<dbReference type="Pfam" id="PF00459">
    <property type="entry name" value="Inositol_P"/>
    <property type="match status" value="1"/>
</dbReference>
<evidence type="ECO:0000256" key="3">
    <source>
        <dbReference type="ARBA" id="ARBA00022723"/>
    </source>
</evidence>
<name>A0A1Y1NFN6_PHOPY</name>
<dbReference type="AlphaFoldDB" id="A0A1Y1NFN6"/>
<reference evidence="10" key="3">
    <citation type="submission" date="2019-08" db="EMBL/GenBank/DDBJ databases">
        <authorList>
            <consortium name="Photinus pyralis genome working group"/>
            <person name="Fallon T.R."/>
            <person name="Sander Lower S.E."/>
            <person name="Weng J.-K."/>
        </authorList>
    </citation>
    <scope>NUCLEOTIDE SEQUENCE</scope>
    <source>
        <strain evidence="10">1611_PpyrPB1</strain>
        <tissue evidence="10">Whole body</tissue>
    </source>
</reference>
<reference evidence="10 11" key="2">
    <citation type="journal article" date="2018" name="Elife">
        <title>Firefly genomes illuminate parallel origins of bioluminescence in beetles.</title>
        <authorList>
            <person name="Fallon T.R."/>
            <person name="Lower S.E."/>
            <person name="Chang C.H."/>
            <person name="Bessho-Uehara M."/>
            <person name="Martin G.J."/>
            <person name="Bewick A.J."/>
            <person name="Behringer M."/>
            <person name="Debat H.J."/>
            <person name="Wong I."/>
            <person name="Day J.C."/>
            <person name="Suvorov A."/>
            <person name="Silva C.J."/>
            <person name="Stanger-Hall K.F."/>
            <person name="Hall D.W."/>
            <person name="Schmitz R.J."/>
            <person name="Nelson D.R."/>
            <person name="Lewis S.M."/>
            <person name="Shigenobu S."/>
            <person name="Bybee S.M."/>
            <person name="Larracuente A.M."/>
            <person name="Oba Y."/>
            <person name="Weng J.K."/>
        </authorList>
    </citation>
    <scope>NUCLEOTIDE SEQUENCE [LARGE SCALE GENOMIC DNA]</scope>
    <source>
        <strain evidence="10">1611_PpyrPB1</strain>
        <tissue evidence="10">Whole body</tissue>
    </source>
</reference>
<dbReference type="InParanoid" id="A0A1Y1NFN6"/>
<keyword evidence="2" id="KW-0452">Lithium</keyword>
<reference evidence="9" key="1">
    <citation type="journal article" date="2016" name="Sci. Rep.">
        <title>Molecular characterization of firefly nuptial gifts: a multi-omics approach sheds light on postcopulatory sexual selection.</title>
        <authorList>
            <person name="Al-Wathiqui N."/>
            <person name="Fallon T.R."/>
            <person name="South A."/>
            <person name="Weng J.K."/>
            <person name="Lewis S.M."/>
        </authorList>
    </citation>
    <scope>NUCLEOTIDE SEQUENCE</scope>
</reference>
<gene>
    <name evidence="10" type="ORF">PPYR_03938</name>
</gene>
<keyword evidence="3 8" id="KW-0479">Metal-binding</keyword>
<dbReference type="GO" id="GO:0046872">
    <property type="term" value="F:metal ion binding"/>
    <property type="evidence" value="ECO:0007669"/>
    <property type="project" value="UniProtKB-KW"/>
</dbReference>
<evidence type="ECO:0000313" key="9">
    <source>
        <dbReference type="EMBL" id="JAV96631.1"/>
    </source>
</evidence>
<dbReference type="InterPro" id="IPR050725">
    <property type="entry name" value="CysQ/Inositol_MonoPase"/>
</dbReference>
<dbReference type="OrthoDB" id="9977309at2759"/>
<evidence type="ECO:0000256" key="7">
    <source>
        <dbReference type="ARBA" id="ARBA00044519"/>
    </source>
</evidence>
<comment type="cofactor">
    <cofactor evidence="8">
        <name>Mg(2+)</name>
        <dbReference type="ChEBI" id="CHEBI:18420"/>
    </cofactor>
</comment>
<comment type="catalytic activity">
    <reaction evidence="6">
        <text>1D-myo-inositol 1,4-bisphosphate + H2O = 1D-myo-inositol 4-phosphate + phosphate</text>
        <dbReference type="Rhea" id="RHEA:15553"/>
        <dbReference type="ChEBI" id="CHEBI:15377"/>
        <dbReference type="ChEBI" id="CHEBI:43474"/>
        <dbReference type="ChEBI" id="CHEBI:58282"/>
        <dbReference type="ChEBI" id="CHEBI:58469"/>
        <dbReference type="EC" id="3.1.3.57"/>
    </reaction>
    <physiologicalReaction direction="left-to-right" evidence="6">
        <dbReference type="Rhea" id="RHEA:15554"/>
    </physiologicalReaction>
</comment>
<keyword evidence="4 8" id="KW-0460">Magnesium</keyword>
<dbReference type="InterPro" id="IPR044897">
    <property type="entry name" value="INPP1_dom_1"/>
</dbReference>
<protein>
    <recommendedName>
        <fullName evidence="7">inositol-1,4-bisphosphate 1-phosphatase</fullName>
        <ecNumber evidence="7">3.1.3.57</ecNumber>
    </recommendedName>
</protein>
<accession>A0A1Y1NFN6</accession>
<evidence type="ECO:0000313" key="11">
    <source>
        <dbReference type="Proteomes" id="UP000327044"/>
    </source>
</evidence>
<dbReference type="Gene3D" id="4.10.460.10">
    <property type="entry name" value="Inositol Polyphosphate 1-phosphatase, domain 1"/>
    <property type="match status" value="1"/>
</dbReference>
<dbReference type="Proteomes" id="UP000327044">
    <property type="component" value="Unassembled WGS sequence"/>
</dbReference>
<dbReference type="PANTHER" id="PTHR43028:SF3">
    <property type="entry name" value="INOSITOL POLYPHOSPHATE 1-PHOSPHATASE"/>
    <property type="match status" value="1"/>
</dbReference>
<sequence length="369" mass="40455">MSLLEALINVSEKAANIARLCRQEQHLFELLVEEKSSSESNPRFVQDFKTLADVLIQETVKYDIGLQFPELKESIKGEEDNVFCNTIGEKIVVQIQPDVTSTANLLQTVLNGADVAARLLAEEVHRNISLKEIDVYLDNIPKDVALDYGQLGIWIDPIDSTAEYIHAKEVVGVSGICVNGLKCVTVLIGVFDKLTGIPVMGVVNQPFFKPVDNRWSGRCYWGLTTPSITVSSLTVNHSIDNQSNVICISTSEDGNIKRKLQGAGFNLIEAAGAGYKILTVITRQAAAYVLSKNTTFKWDTCGPQAILKSIGGNIVQYNAVNGNHCKPIEYPTHSGNGDVNKIKLYCNDGGIIAFYNEEVLTKIMDALCN</sequence>
<dbReference type="FunCoup" id="A0A1Y1NFN6">
    <property type="interactions" value="116"/>
</dbReference>
<dbReference type="InterPro" id="IPR000760">
    <property type="entry name" value="Inositol_monophosphatase-like"/>
</dbReference>
<evidence type="ECO:0000256" key="2">
    <source>
        <dbReference type="ARBA" id="ARBA00022671"/>
    </source>
</evidence>
<dbReference type="EMBL" id="GEZM01003683">
    <property type="protein sequence ID" value="JAV96631.1"/>
    <property type="molecule type" value="Transcribed_RNA"/>
</dbReference>
<dbReference type="EC" id="3.1.3.57" evidence="7"/>
<organism evidence="9">
    <name type="scientific">Photinus pyralis</name>
    <name type="common">Common eastern firefly</name>
    <name type="synonym">Lampyris pyralis</name>
    <dbReference type="NCBI Taxonomy" id="7054"/>
    <lineage>
        <taxon>Eukaryota</taxon>
        <taxon>Metazoa</taxon>
        <taxon>Ecdysozoa</taxon>
        <taxon>Arthropoda</taxon>
        <taxon>Hexapoda</taxon>
        <taxon>Insecta</taxon>
        <taxon>Pterygota</taxon>
        <taxon>Neoptera</taxon>
        <taxon>Endopterygota</taxon>
        <taxon>Coleoptera</taxon>
        <taxon>Polyphaga</taxon>
        <taxon>Elateriformia</taxon>
        <taxon>Elateroidea</taxon>
        <taxon>Lampyridae</taxon>
        <taxon>Lampyrinae</taxon>
        <taxon>Photinus</taxon>
    </lineage>
</organism>
<dbReference type="GO" id="GO:0004441">
    <property type="term" value="F:inositol-1,4-bisphosphate 1-phosphatase activity"/>
    <property type="evidence" value="ECO:0007669"/>
    <property type="project" value="UniProtKB-EC"/>
</dbReference>
<feature type="binding site" evidence="8">
    <location>
        <position position="159"/>
    </location>
    <ligand>
        <name>Mg(2+)</name>
        <dbReference type="ChEBI" id="CHEBI:18420"/>
        <label>1</label>
        <note>catalytic</note>
    </ligand>
</feature>
<dbReference type="SUPFAM" id="SSF56655">
    <property type="entry name" value="Carbohydrate phosphatase"/>
    <property type="match status" value="1"/>
</dbReference>
<comment type="catalytic activity">
    <reaction evidence="5">
        <text>1D-myo-inositol 1,3,4-trisphosphate + H2O = 1D-myo-inositol 3,4-bisphosphate + phosphate</text>
        <dbReference type="Rhea" id="RHEA:70319"/>
        <dbReference type="ChEBI" id="CHEBI:15377"/>
        <dbReference type="ChEBI" id="CHEBI:43474"/>
        <dbReference type="ChEBI" id="CHEBI:58414"/>
        <dbReference type="ChEBI" id="CHEBI:83241"/>
    </reaction>
    <physiologicalReaction direction="left-to-right" evidence="5">
        <dbReference type="Rhea" id="RHEA:70320"/>
    </physiologicalReaction>
</comment>
<feature type="binding site" evidence="8">
    <location>
        <position position="299"/>
    </location>
    <ligand>
        <name>Mg(2+)</name>
        <dbReference type="ChEBI" id="CHEBI:18420"/>
        <label>1</label>
        <note>catalytic</note>
    </ligand>
</feature>
<evidence type="ECO:0000313" key="10">
    <source>
        <dbReference type="EMBL" id="KAB0801752.1"/>
    </source>
</evidence>
<feature type="binding site" evidence="8">
    <location>
        <position position="78"/>
    </location>
    <ligand>
        <name>Mg(2+)</name>
        <dbReference type="ChEBI" id="CHEBI:18420"/>
        <label>1</label>
        <note>catalytic</note>
    </ligand>
</feature>
<dbReference type="Gene3D" id="3.30.540.10">
    <property type="entry name" value="Fructose-1,6-Bisphosphatase, subunit A, domain 1"/>
    <property type="match status" value="1"/>
</dbReference>
<evidence type="ECO:0000256" key="1">
    <source>
        <dbReference type="ARBA" id="ARBA00009759"/>
    </source>
</evidence>